<evidence type="ECO:0000313" key="2">
    <source>
        <dbReference type="EMBL" id="KGJ81780.1"/>
    </source>
</evidence>
<protein>
    <submittedName>
        <fullName evidence="2">Uncharacterized protein</fullName>
    </submittedName>
</protein>
<organism evidence="2 4">
    <name type="scientific">Cryobacterium roopkundense</name>
    <dbReference type="NCBI Taxonomy" id="1001240"/>
    <lineage>
        <taxon>Bacteria</taxon>
        <taxon>Bacillati</taxon>
        <taxon>Actinomycetota</taxon>
        <taxon>Actinomycetes</taxon>
        <taxon>Micrococcales</taxon>
        <taxon>Microbacteriaceae</taxon>
        <taxon>Cryobacterium</taxon>
    </lineage>
</organism>
<keyword evidence="1" id="KW-1133">Transmembrane helix</keyword>
<name>A0A099JUK7_9MICO</name>
<dbReference type="AlphaFoldDB" id="A0A099JUK7"/>
<comment type="caution">
    <text evidence="2">The sequence shown here is derived from an EMBL/GenBank/DDBJ whole genome shotgun (WGS) entry which is preliminary data.</text>
</comment>
<keyword evidence="1" id="KW-0472">Membrane</keyword>
<dbReference type="Proteomes" id="UP000561726">
    <property type="component" value="Unassembled WGS sequence"/>
</dbReference>
<keyword evidence="4" id="KW-1185">Reference proteome</keyword>
<gene>
    <name evidence="3" type="ORF">BJ997_002956</name>
    <name evidence="2" type="ORF">GY21_01520</name>
</gene>
<dbReference type="EMBL" id="JPXF01000003">
    <property type="protein sequence ID" value="KGJ81780.1"/>
    <property type="molecule type" value="Genomic_DNA"/>
</dbReference>
<dbReference type="EMBL" id="JACHBQ010000001">
    <property type="protein sequence ID" value="MBB5642408.1"/>
    <property type="molecule type" value="Genomic_DNA"/>
</dbReference>
<evidence type="ECO:0000256" key="1">
    <source>
        <dbReference type="SAM" id="Phobius"/>
    </source>
</evidence>
<dbReference type="Proteomes" id="UP000029864">
    <property type="component" value="Unassembled WGS sequence"/>
</dbReference>
<accession>A0A099JUK7</accession>
<proteinExistence type="predicted"/>
<dbReference type="RefSeq" id="WP_035834726.1">
    <property type="nucleotide sequence ID" value="NZ_JACHBQ010000001.1"/>
</dbReference>
<evidence type="ECO:0000313" key="4">
    <source>
        <dbReference type="Proteomes" id="UP000029864"/>
    </source>
</evidence>
<reference evidence="3 5" key="2">
    <citation type="submission" date="2020-08" db="EMBL/GenBank/DDBJ databases">
        <title>Sequencing the genomes of 1000 actinobacteria strains.</title>
        <authorList>
            <person name="Klenk H.-P."/>
        </authorList>
    </citation>
    <scope>NUCLEOTIDE SEQUENCE [LARGE SCALE GENOMIC DNA]</scope>
    <source>
        <strain evidence="3 5">DSM 21065</strain>
    </source>
</reference>
<sequence>MPTLALKALELHEQASNSMIRLSAVRTDRWVVLVIIALALIVAFGLLTAWWIVCQSKGMYPALDMPSWANGGTWKAYCRR</sequence>
<keyword evidence="1" id="KW-0812">Transmembrane</keyword>
<reference evidence="2 4" key="1">
    <citation type="submission" date="2014-08" db="EMBL/GenBank/DDBJ databases">
        <authorList>
            <person name="Sisinthy S."/>
        </authorList>
    </citation>
    <scope>NUCLEOTIDE SEQUENCE [LARGE SCALE GENOMIC DNA]</scope>
    <source>
        <strain evidence="2 4">RuG17</strain>
    </source>
</reference>
<evidence type="ECO:0000313" key="5">
    <source>
        <dbReference type="Proteomes" id="UP000561726"/>
    </source>
</evidence>
<evidence type="ECO:0000313" key="3">
    <source>
        <dbReference type="EMBL" id="MBB5642408.1"/>
    </source>
</evidence>
<dbReference type="OrthoDB" id="5126125at2"/>
<feature type="transmembrane region" description="Helical" evidence="1">
    <location>
        <begin position="30"/>
        <end position="53"/>
    </location>
</feature>